<keyword evidence="4" id="KW-1185">Reference proteome</keyword>
<name>A0A1V9EY09_9BACT</name>
<dbReference type="OrthoDB" id="9815825at2"/>
<evidence type="ECO:0000259" key="2">
    <source>
        <dbReference type="Pfam" id="PF22725"/>
    </source>
</evidence>
<dbReference type="PANTHER" id="PTHR43249">
    <property type="entry name" value="UDP-N-ACETYL-2-AMINO-2-DEOXY-D-GLUCURONATE OXIDASE"/>
    <property type="match status" value="1"/>
</dbReference>
<dbReference type="InterPro" id="IPR055170">
    <property type="entry name" value="GFO_IDH_MocA-like_dom"/>
</dbReference>
<evidence type="ECO:0000313" key="3">
    <source>
        <dbReference type="EMBL" id="OQP50804.1"/>
    </source>
</evidence>
<dbReference type="SUPFAM" id="SSF51735">
    <property type="entry name" value="NAD(P)-binding Rossmann-fold domains"/>
    <property type="match status" value="1"/>
</dbReference>
<comment type="caution">
    <text evidence="3">The sequence shown here is derived from an EMBL/GenBank/DDBJ whole genome shotgun (WGS) entry which is preliminary data.</text>
</comment>
<proteinExistence type="predicted"/>
<feature type="domain" description="Gfo/Idh/MocA-like oxidoreductase N-terminal" evidence="1">
    <location>
        <begin position="4"/>
        <end position="118"/>
    </location>
</feature>
<dbReference type="InterPro" id="IPR036291">
    <property type="entry name" value="NAD(P)-bd_dom_sf"/>
</dbReference>
<dbReference type="AlphaFoldDB" id="A0A1V9EY09"/>
<sequence length="336" mass="37439">MNKLRFAIIGCGRIAQRHAAHIRNRGILAAVCDEVKEKADQLAKEYDAIAYYNVDELLKAETGLDVVSVCTPNGLHAEHSIKALQAGFHVLCEKPMALTIEDCGKMIAASDKAEKRLFIIKQNRYNPPVVAVKKALDEERLGKIYSIQLNCFWNRGADYYANSWKGTKKLDGGTLFTQFSHFIDLLLWMIGDVKHVQSMMANYAHQGIIEFEDTGVVTLQFVNGAIGTINYTVNSYSKNMEGSLTIFGEKGTVKIGGQYLNELEYQHIEDYRIADLPAGNIANEYGNYVGSMSNHDKVYDNLIDVLLHNGVMTTSAWEGLKTVSAIEKIYSSATHI</sequence>
<dbReference type="SUPFAM" id="SSF55347">
    <property type="entry name" value="Glyceraldehyde-3-phosphate dehydrogenase-like, C-terminal domain"/>
    <property type="match status" value="1"/>
</dbReference>
<dbReference type="Proteomes" id="UP000192610">
    <property type="component" value="Unassembled WGS sequence"/>
</dbReference>
<gene>
    <name evidence="3" type="ORF">A4H97_02985</name>
</gene>
<accession>A0A1V9EY09</accession>
<dbReference type="InterPro" id="IPR000683">
    <property type="entry name" value="Gfo/Idh/MocA-like_OxRdtase_N"/>
</dbReference>
<feature type="domain" description="GFO/IDH/MocA-like oxidoreductase" evidence="2">
    <location>
        <begin position="130"/>
        <end position="253"/>
    </location>
</feature>
<dbReference type="EMBL" id="LVXG01000012">
    <property type="protein sequence ID" value="OQP50804.1"/>
    <property type="molecule type" value="Genomic_DNA"/>
</dbReference>
<dbReference type="STRING" id="354355.SAMN05660816_00344"/>
<evidence type="ECO:0000259" key="1">
    <source>
        <dbReference type="Pfam" id="PF01408"/>
    </source>
</evidence>
<organism evidence="3 4">
    <name type="scientific">Niastella yeongjuensis</name>
    <dbReference type="NCBI Taxonomy" id="354355"/>
    <lineage>
        <taxon>Bacteria</taxon>
        <taxon>Pseudomonadati</taxon>
        <taxon>Bacteroidota</taxon>
        <taxon>Chitinophagia</taxon>
        <taxon>Chitinophagales</taxon>
        <taxon>Chitinophagaceae</taxon>
        <taxon>Niastella</taxon>
    </lineage>
</organism>
<dbReference type="Gene3D" id="3.40.50.720">
    <property type="entry name" value="NAD(P)-binding Rossmann-like Domain"/>
    <property type="match status" value="1"/>
</dbReference>
<protein>
    <submittedName>
        <fullName evidence="3">Oxidoreductase</fullName>
    </submittedName>
</protein>
<evidence type="ECO:0000313" key="4">
    <source>
        <dbReference type="Proteomes" id="UP000192610"/>
    </source>
</evidence>
<dbReference type="InterPro" id="IPR052515">
    <property type="entry name" value="Gfo/Idh/MocA_Oxidoreductase"/>
</dbReference>
<reference evidence="4" key="1">
    <citation type="submission" date="2016-04" db="EMBL/GenBank/DDBJ databases">
        <authorList>
            <person name="Chen L."/>
            <person name="Zhuang W."/>
            <person name="Wang G."/>
        </authorList>
    </citation>
    <scope>NUCLEOTIDE SEQUENCE [LARGE SCALE GENOMIC DNA]</scope>
    <source>
        <strain evidence="4">17621</strain>
    </source>
</reference>
<dbReference type="Gene3D" id="3.30.360.10">
    <property type="entry name" value="Dihydrodipicolinate Reductase, domain 2"/>
    <property type="match status" value="1"/>
</dbReference>
<dbReference type="GO" id="GO:0000166">
    <property type="term" value="F:nucleotide binding"/>
    <property type="evidence" value="ECO:0007669"/>
    <property type="project" value="InterPro"/>
</dbReference>
<dbReference type="Pfam" id="PF01408">
    <property type="entry name" value="GFO_IDH_MocA"/>
    <property type="match status" value="1"/>
</dbReference>
<dbReference type="Pfam" id="PF22725">
    <property type="entry name" value="GFO_IDH_MocA_C3"/>
    <property type="match status" value="1"/>
</dbReference>
<dbReference type="PANTHER" id="PTHR43249:SF1">
    <property type="entry name" value="D-GLUCOSIDE 3-DEHYDROGENASE"/>
    <property type="match status" value="1"/>
</dbReference>
<dbReference type="RefSeq" id="WP_081199226.1">
    <property type="nucleotide sequence ID" value="NZ_FOCZ01000001.1"/>
</dbReference>